<keyword evidence="3" id="KW-1185">Reference proteome</keyword>
<feature type="region of interest" description="Disordered" evidence="1">
    <location>
        <begin position="524"/>
        <end position="553"/>
    </location>
</feature>
<proteinExistence type="predicted"/>
<feature type="compositionally biased region" description="Acidic residues" evidence="1">
    <location>
        <begin position="93"/>
        <end position="102"/>
    </location>
</feature>
<dbReference type="STRING" id="4155.A0A022QNE2"/>
<protein>
    <submittedName>
        <fullName evidence="2">Uncharacterized protein</fullName>
    </submittedName>
</protein>
<feature type="region of interest" description="Disordered" evidence="1">
    <location>
        <begin position="53"/>
        <end position="75"/>
    </location>
</feature>
<feature type="compositionally biased region" description="Polar residues" evidence="1">
    <location>
        <begin position="528"/>
        <end position="538"/>
    </location>
</feature>
<dbReference type="PANTHER" id="PTHR33167:SF4">
    <property type="entry name" value="TRANSCRIPTION FACTOR, PUTATIVE (DUF863)-RELATED"/>
    <property type="match status" value="1"/>
</dbReference>
<feature type="region of interest" description="Disordered" evidence="1">
    <location>
        <begin position="93"/>
        <end position="112"/>
    </location>
</feature>
<dbReference type="Proteomes" id="UP000030748">
    <property type="component" value="Unassembled WGS sequence"/>
</dbReference>
<dbReference type="PANTHER" id="PTHR33167">
    <property type="entry name" value="TRANSCRIPTION FACTOR, PUTATIVE (DUF863)-RELATED"/>
    <property type="match status" value="1"/>
</dbReference>
<dbReference type="Pfam" id="PF05904">
    <property type="entry name" value="DUF863"/>
    <property type="match status" value="2"/>
</dbReference>
<feature type="region of interest" description="Disordered" evidence="1">
    <location>
        <begin position="1"/>
        <end position="28"/>
    </location>
</feature>
<gene>
    <name evidence="2" type="ORF">MIMGU_mgv1a002596mg</name>
</gene>
<organism evidence="2 3">
    <name type="scientific">Erythranthe guttata</name>
    <name type="common">Yellow monkey flower</name>
    <name type="synonym">Mimulus guttatus</name>
    <dbReference type="NCBI Taxonomy" id="4155"/>
    <lineage>
        <taxon>Eukaryota</taxon>
        <taxon>Viridiplantae</taxon>
        <taxon>Streptophyta</taxon>
        <taxon>Embryophyta</taxon>
        <taxon>Tracheophyta</taxon>
        <taxon>Spermatophyta</taxon>
        <taxon>Magnoliopsida</taxon>
        <taxon>eudicotyledons</taxon>
        <taxon>Gunneridae</taxon>
        <taxon>Pentapetalae</taxon>
        <taxon>asterids</taxon>
        <taxon>lamiids</taxon>
        <taxon>Lamiales</taxon>
        <taxon>Phrymaceae</taxon>
        <taxon>Erythranthe</taxon>
    </lineage>
</organism>
<dbReference type="eggNOG" id="ENOG502QQQ0">
    <property type="taxonomic scope" value="Eukaryota"/>
</dbReference>
<name>A0A022QNE2_ERYGU</name>
<accession>A0A022QNE2</accession>
<dbReference type="AlphaFoldDB" id="A0A022QNE2"/>
<sequence>MMEEVKRKERNGFRASMEPSSSSSLRVSQLPLEDARKWHVNSPMSCTKAYNITKPDQFPFKNGSSSLKESEPFDSRPLKSRKKLFDLQLPADEYIDTEEDEKAPEKNRVSQPRKLSIGGQVNHVRLADLNEPFRIEETSAPSSVDFLNHSRSNLSSVTHGLQRDKLPIASPTRIHPTGRFWEDPFVASRAPPDPDLFSSSTRFATSWAQSISSWAKPTSSQKITALNPVFLGGKLTAPNGFYHGSASGSKDLHVNCSRVENVASSDRSTNHGLGRFLPKFDSKNAVDIINLNEVAPKSKHEDHLSALPWLKCKPGRGTVTDLNQPFTPKVTSDSSNCEVATKNETAETQSVKKILGFPIFGDEQIAVEKPSVRDYIDLNSCVSDSEDPSVPSYESKTARVLDIDLEAPFLIENDDDIITPSKEETVGADLSTQFLGNEKELLRDEVLENAAEAILAMSSSCRKAHLPEVSSAESFLWFVDAVLSCPQQEYSEEMDEFEAMTLQLQETREEDYMPRPFVHEVEKIEEGANNNSNNILQTRSRRGQSRRGRQRRDFQRDILPGLASLSRHEVTEDIQTFCGLMQATGHHWVSGLTRRKGSGRGRKRAVVEPVVEIPVCAIEGGGLEDSSLTGWGKTTRRPRRQRCGSGNLSAAAVVLT</sequence>
<reference evidence="2 3" key="1">
    <citation type="journal article" date="2013" name="Proc. Natl. Acad. Sci. U.S.A.">
        <title>Fine-scale variation in meiotic recombination in Mimulus inferred from population shotgun sequencing.</title>
        <authorList>
            <person name="Hellsten U."/>
            <person name="Wright K.M."/>
            <person name="Jenkins J."/>
            <person name="Shu S."/>
            <person name="Yuan Y."/>
            <person name="Wessler S.R."/>
            <person name="Schmutz J."/>
            <person name="Willis J.H."/>
            <person name="Rokhsar D.S."/>
        </authorList>
    </citation>
    <scope>NUCLEOTIDE SEQUENCE [LARGE SCALE GENOMIC DNA]</scope>
    <source>
        <strain evidence="3">cv. DUN x IM62</strain>
    </source>
</reference>
<dbReference type="InterPro" id="IPR008581">
    <property type="entry name" value="DUF863_pln"/>
</dbReference>
<feature type="compositionally biased region" description="Basic residues" evidence="1">
    <location>
        <begin position="539"/>
        <end position="550"/>
    </location>
</feature>
<evidence type="ECO:0000313" key="2">
    <source>
        <dbReference type="EMBL" id="EYU28823.1"/>
    </source>
</evidence>
<evidence type="ECO:0000256" key="1">
    <source>
        <dbReference type="SAM" id="MobiDB-lite"/>
    </source>
</evidence>
<dbReference type="EMBL" id="KI631311">
    <property type="protein sequence ID" value="EYU28823.1"/>
    <property type="molecule type" value="Genomic_DNA"/>
</dbReference>
<feature type="compositionally biased region" description="Basic and acidic residues" evidence="1">
    <location>
        <begin position="1"/>
        <end position="12"/>
    </location>
</feature>
<evidence type="ECO:0000313" key="3">
    <source>
        <dbReference type="Proteomes" id="UP000030748"/>
    </source>
</evidence>